<gene>
    <name evidence="4" type="ORF">AA977_00475</name>
</gene>
<proteinExistence type="predicted"/>
<dbReference type="EMBL" id="CP011486">
    <property type="protein sequence ID" value="ANH47734.1"/>
    <property type="molecule type" value="Genomic_DNA"/>
</dbReference>
<dbReference type="InterPro" id="IPR007759">
    <property type="entry name" value="Asxl_HARE-HTH"/>
</dbReference>
<evidence type="ECO:0000256" key="2">
    <source>
        <dbReference type="SAM" id="MobiDB-lite"/>
    </source>
</evidence>
<dbReference type="RefSeq" id="WP_064434154.1">
    <property type="nucleotide sequence ID" value="NZ_CP011486.1"/>
</dbReference>
<accession>A0A1A9HB72</accession>
<name>A0A1A9HB72_HELPX</name>
<evidence type="ECO:0000259" key="3">
    <source>
        <dbReference type="PROSITE" id="PS51913"/>
    </source>
</evidence>
<protein>
    <submittedName>
        <fullName evidence="4">Membrane protein</fullName>
    </submittedName>
</protein>
<organism evidence="4 5">
    <name type="scientific">Helicobacter pylori</name>
    <name type="common">Campylobacter pylori</name>
    <dbReference type="NCBI Taxonomy" id="210"/>
    <lineage>
        <taxon>Bacteria</taxon>
        <taxon>Pseudomonadati</taxon>
        <taxon>Campylobacterota</taxon>
        <taxon>Epsilonproteobacteria</taxon>
        <taxon>Campylobacterales</taxon>
        <taxon>Helicobacteraceae</taxon>
        <taxon>Helicobacter</taxon>
    </lineage>
</organism>
<dbReference type="AlphaFoldDB" id="A0A1A9HB72"/>
<reference evidence="4 5" key="1">
    <citation type="submission" date="2014-04" db="EMBL/GenBank/DDBJ databases">
        <title>Detecting global and local adaptation in a worldwide sample of Helicobacter pylori genomes.</title>
        <authorList>
            <person name="Montano V."/>
            <person name="Didelot X."/>
            <person name="Foll M."/>
            <person name="Linz B."/>
            <person name="Reinhardt R."/>
            <person name="Suerbaum S."/>
            <person name="Moodley Y."/>
            <person name="Jensen J.D."/>
        </authorList>
    </citation>
    <scope>NUCLEOTIDE SEQUENCE [LARGE SCALE GENOMIC DNA]</scope>
    <source>
        <strain evidence="4 5">K26A1</strain>
    </source>
</reference>
<evidence type="ECO:0000256" key="1">
    <source>
        <dbReference type="ARBA" id="ARBA00023163"/>
    </source>
</evidence>
<sequence>MTNKEIGKKVLEQAERPLSAKEIFERACEMGLDKECNGTGKTPEASIRTAIRGDKKQFYVINEEESPFRYWLKSREREFPPQKTLDAKEEDDEQSECSDTAENQKTSFKEEDLHPLLVKFLYENPDFKLLCRTIHHEKNCKEGKEGKGGKNKWNYPDIVGVYFPYNKYFPYNEYEEETLKFLHHTGQKRHKLFSFELKARISFSNLKASYFQAVSNSSWANEGYLVVFDIDDEVLNELRRLNQSFGIGVIKLESEVSNSKILLPAKEREIDIQTLNMLIEQSPENFKPFIEDINKQIKAGFDTHVKFADLDLVLDDEKMQKHIKDKGIKAEWGE</sequence>
<evidence type="ECO:0000313" key="5">
    <source>
        <dbReference type="Proteomes" id="UP000078062"/>
    </source>
</evidence>
<dbReference type="Pfam" id="PF05066">
    <property type="entry name" value="HARE-HTH"/>
    <property type="match status" value="1"/>
</dbReference>
<dbReference type="GO" id="GO:0006355">
    <property type="term" value="P:regulation of DNA-templated transcription"/>
    <property type="evidence" value="ECO:0007669"/>
    <property type="project" value="InterPro"/>
</dbReference>
<dbReference type="PATRIC" id="fig|210.2441.peg.95"/>
<dbReference type="Proteomes" id="UP000078062">
    <property type="component" value="Chromosome"/>
</dbReference>
<dbReference type="PROSITE" id="PS51913">
    <property type="entry name" value="HTH_HARE"/>
    <property type="match status" value="1"/>
</dbReference>
<feature type="region of interest" description="Disordered" evidence="2">
    <location>
        <begin position="81"/>
        <end position="106"/>
    </location>
</feature>
<keyword evidence="1" id="KW-0804">Transcription</keyword>
<feature type="compositionally biased region" description="Polar residues" evidence="2">
    <location>
        <begin position="97"/>
        <end position="106"/>
    </location>
</feature>
<feature type="domain" description="HTH HARE-type" evidence="3">
    <location>
        <begin position="1"/>
        <end position="75"/>
    </location>
</feature>
<evidence type="ECO:0000313" key="4">
    <source>
        <dbReference type="EMBL" id="ANH47734.1"/>
    </source>
</evidence>